<dbReference type="InterPro" id="IPR020846">
    <property type="entry name" value="MFS_dom"/>
</dbReference>
<evidence type="ECO:0000256" key="4">
    <source>
        <dbReference type="ARBA" id="ARBA00022692"/>
    </source>
</evidence>
<dbReference type="Gene3D" id="1.20.1720.10">
    <property type="entry name" value="Multidrug resistance protein D"/>
    <property type="match status" value="1"/>
</dbReference>
<dbReference type="PANTHER" id="PTHR42718:SF46">
    <property type="entry name" value="BLR6921 PROTEIN"/>
    <property type="match status" value="1"/>
</dbReference>
<feature type="transmembrane region" description="Helical" evidence="7">
    <location>
        <begin position="295"/>
        <end position="318"/>
    </location>
</feature>
<feature type="transmembrane region" description="Helical" evidence="7">
    <location>
        <begin position="165"/>
        <end position="188"/>
    </location>
</feature>
<evidence type="ECO:0000256" key="3">
    <source>
        <dbReference type="ARBA" id="ARBA00022475"/>
    </source>
</evidence>
<feature type="transmembrane region" description="Helical" evidence="7">
    <location>
        <begin position="354"/>
        <end position="372"/>
    </location>
</feature>
<dbReference type="Pfam" id="PF07690">
    <property type="entry name" value="MFS_1"/>
    <property type="match status" value="2"/>
</dbReference>
<feature type="transmembrane region" description="Helical" evidence="7">
    <location>
        <begin position="264"/>
        <end position="289"/>
    </location>
</feature>
<organism evidence="9 10">
    <name type="scientific">Commensalibacter papalotli</name>
    <name type="common">ex Botero et al. 2024</name>
    <dbReference type="NCBI Taxonomy" id="2972766"/>
    <lineage>
        <taxon>Bacteria</taxon>
        <taxon>Pseudomonadati</taxon>
        <taxon>Pseudomonadota</taxon>
        <taxon>Alphaproteobacteria</taxon>
        <taxon>Acetobacterales</taxon>
        <taxon>Acetobacteraceae</taxon>
    </lineage>
</organism>
<evidence type="ECO:0000256" key="5">
    <source>
        <dbReference type="ARBA" id="ARBA00022989"/>
    </source>
</evidence>
<dbReference type="PANTHER" id="PTHR42718">
    <property type="entry name" value="MAJOR FACILITATOR SUPERFAMILY MULTIDRUG TRANSPORTER MFSC"/>
    <property type="match status" value="1"/>
</dbReference>
<evidence type="ECO:0000313" key="9">
    <source>
        <dbReference type="EMBL" id="CAI3925425.1"/>
    </source>
</evidence>
<feature type="transmembrane region" description="Helical" evidence="7">
    <location>
        <begin position="330"/>
        <end position="348"/>
    </location>
</feature>
<dbReference type="RefSeq" id="WP_282023088.1">
    <property type="nucleotide sequence ID" value="NZ_CAMXCH010000001.1"/>
</dbReference>
<dbReference type="InterPro" id="IPR036259">
    <property type="entry name" value="MFS_trans_sf"/>
</dbReference>
<dbReference type="NCBIfam" id="TIGR00711">
    <property type="entry name" value="efflux_EmrB"/>
    <property type="match status" value="1"/>
</dbReference>
<evidence type="ECO:0000256" key="7">
    <source>
        <dbReference type="SAM" id="Phobius"/>
    </source>
</evidence>
<feature type="transmembrane region" description="Helical" evidence="7">
    <location>
        <begin position="434"/>
        <end position="451"/>
    </location>
</feature>
<evidence type="ECO:0000256" key="6">
    <source>
        <dbReference type="ARBA" id="ARBA00023136"/>
    </source>
</evidence>
<feature type="transmembrane region" description="Helical" evidence="7">
    <location>
        <begin position="52"/>
        <end position="71"/>
    </location>
</feature>
<keyword evidence="2" id="KW-0813">Transport</keyword>
<evidence type="ECO:0000259" key="8">
    <source>
        <dbReference type="PROSITE" id="PS50850"/>
    </source>
</evidence>
<feature type="transmembrane region" description="Helical" evidence="7">
    <location>
        <begin position="200"/>
        <end position="219"/>
    </location>
</feature>
<feature type="transmembrane region" description="Helical" evidence="7">
    <location>
        <begin position="78"/>
        <end position="98"/>
    </location>
</feature>
<evidence type="ECO:0000313" key="10">
    <source>
        <dbReference type="Proteomes" id="UP001154272"/>
    </source>
</evidence>
<sequence>MSDINIDKQRKLLPIVAAIAFFMASLDTTSVNTIIPYLSGVFHAPLAVTKNIIIYYMIANAIFIPLTGVLCQKYSCRIVFCIALCIFTLGSFLCGISHTLNQLLAARIIQGIGGAMMLPVGRLAIIQTFPKKELVKALSLVTIPGLMGPLIGPIAGGMIATYLDWSMIFLINVPFGLVGIYFALHYFPRQSDKAVRIDRWGYIIFAAAIALITYALSLYSETQNYTPPTIIFCIGLCLLALYWVRSLYHDYPLFSPTLFKIKSFSIGILGNLVARLGCGAVPFMIPLMLQRLMGLSPVACGVAMLPLAFAAMIAKPFVSHSIKFMGYRNFLFINTILLSASYMSYCFVNDHSSWTFIAALMFITGFINSMQFTAMNTSTVLDLSAKRQPAGSCLLSTVMQVSMAAGVAVSAILLTLDEKIHLHAVPATHFHYTWFYLGCITVISAFIFMFMPNKRV</sequence>
<dbReference type="InterPro" id="IPR004638">
    <property type="entry name" value="EmrB-like"/>
</dbReference>
<dbReference type="EMBL" id="CAMXCH010000001">
    <property type="protein sequence ID" value="CAI3925425.1"/>
    <property type="molecule type" value="Genomic_DNA"/>
</dbReference>
<keyword evidence="3" id="KW-1003">Cell membrane</keyword>
<dbReference type="InterPro" id="IPR011701">
    <property type="entry name" value="MFS"/>
</dbReference>
<protein>
    <submittedName>
        <fullName evidence="9">MFS family (AraJ) (PDB:4LDS)</fullName>
    </submittedName>
</protein>
<comment type="caution">
    <text evidence="9">The sequence shown here is derived from an EMBL/GenBank/DDBJ whole genome shotgun (WGS) entry which is preliminary data.</text>
</comment>
<feature type="domain" description="Major facilitator superfamily (MFS) profile" evidence="8">
    <location>
        <begin position="13"/>
        <end position="456"/>
    </location>
</feature>
<feature type="transmembrane region" description="Helical" evidence="7">
    <location>
        <begin position="12"/>
        <end position="32"/>
    </location>
</feature>
<evidence type="ECO:0000256" key="1">
    <source>
        <dbReference type="ARBA" id="ARBA00004651"/>
    </source>
</evidence>
<comment type="subcellular location">
    <subcellularLocation>
        <location evidence="1">Cell membrane</location>
        <topology evidence="1">Multi-pass membrane protein</topology>
    </subcellularLocation>
</comment>
<dbReference type="SUPFAM" id="SSF103473">
    <property type="entry name" value="MFS general substrate transporter"/>
    <property type="match status" value="1"/>
</dbReference>
<feature type="transmembrane region" description="Helical" evidence="7">
    <location>
        <begin position="225"/>
        <end position="244"/>
    </location>
</feature>
<name>A0ABN8W4V1_9PROT</name>
<keyword evidence="6 7" id="KW-0472">Membrane</keyword>
<evidence type="ECO:0000256" key="2">
    <source>
        <dbReference type="ARBA" id="ARBA00022448"/>
    </source>
</evidence>
<feature type="transmembrane region" description="Helical" evidence="7">
    <location>
        <begin position="137"/>
        <end position="159"/>
    </location>
</feature>
<reference evidence="9" key="1">
    <citation type="submission" date="2022-10" db="EMBL/GenBank/DDBJ databases">
        <authorList>
            <person name="Botero Cardona J."/>
        </authorList>
    </citation>
    <scope>NUCLEOTIDE SEQUENCE</scope>
    <source>
        <strain evidence="9">R-83534</strain>
    </source>
</reference>
<keyword evidence="10" id="KW-1185">Reference proteome</keyword>
<dbReference type="PRINTS" id="PR01036">
    <property type="entry name" value="TCRTETB"/>
</dbReference>
<feature type="transmembrane region" description="Helical" evidence="7">
    <location>
        <begin position="393"/>
        <end position="414"/>
    </location>
</feature>
<accession>A0ABN8W4V1</accession>
<proteinExistence type="predicted"/>
<dbReference type="Proteomes" id="UP001154272">
    <property type="component" value="Unassembled WGS sequence"/>
</dbReference>
<dbReference type="PROSITE" id="PS50850">
    <property type="entry name" value="MFS"/>
    <property type="match status" value="1"/>
</dbReference>
<keyword evidence="5 7" id="KW-1133">Transmembrane helix</keyword>
<feature type="transmembrane region" description="Helical" evidence="7">
    <location>
        <begin position="104"/>
        <end position="125"/>
    </location>
</feature>
<dbReference type="Gene3D" id="1.20.1250.20">
    <property type="entry name" value="MFS general substrate transporter like domains"/>
    <property type="match status" value="1"/>
</dbReference>
<dbReference type="CDD" id="cd17503">
    <property type="entry name" value="MFS_LmrB_MDR_like"/>
    <property type="match status" value="1"/>
</dbReference>
<gene>
    <name evidence="9" type="ORF">R83534S58_LOCUS200</name>
</gene>
<keyword evidence="4 7" id="KW-0812">Transmembrane</keyword>